<proteinExistence type="predicted"/>
<dbReference type="Gene3D" id="1.10.10.2840">
    <property type="entry name" value="PucR C-terminal helix-turn-helix domain"/>
    <property type="match status" value="1"/>
</dbReference>
<evidence type="ECO:0000259" key="2">
    <source>
        <dbReference type="Pfam" id="PF14361"/>
    </source>
</evidence>
<evidence type="ECO:0000313" key="4">
    <source>
        <dbReference type="Proteomes" id="UP001381003"/>
    </source>
</evidence>
<keyword evidence="4" id="KW-1185">Reference proteome</keyword>
<feature type="domain" description="PucR C-terminal helix-turn-helix" evidence="1">
    <location>
        <begin position="318"/>
        <end position="375"/>
    </location>
</feature>
<sequence length="386" mass="41641">MGQVDERVQGTGELLDLVGLVDLGELTSVLIERVGEELGIHPLPARHQWPGDVHELARRFLQYVAQGQVARISEPGSIWVGVGAECARAGLDFETLAAGIRLSTRLTHGHVHRSLLAQGPGVDHEALLDLLDRIFVGGEEVVAAARAGYATAGTPPSAEDEAARRLGGVLLHGDDGALVLAHECGWDDDAVVCAIITSPESAAQIRRESECQVAYYPRSRDVVLLHPVAEDQLATTLRPLLRGHRCAVGPAVPMLDAAASLDLAFRAQQLGLGSAEATFADDLMLEIACSADQVVCDSLRRTYLSELDDLPSDQRAMLLATLLSWLRHWGHRPSVAEALGVHPQTVSHRINRLKDLLADELDEPHVRAELLVLLTAMSVSEAWQVP</sequence>
<dbReference type="EMBL" id="CP104874">
    <property type="protein sequence ID" value="WWF05618.1"/>
    <property type="molecule type" value="Genomic_DNA"/>
</dbReference>
<evidence type="ECO:0000259" key="1">
    <source>
        <dbReference type="Pfam" id="PF13556"/>
    </source>
</evidence>
<gene>
    <name evidence="3" type="ORF">N5P18_01730</name>
</gene>
<feature type="domain" description="RsbT co-antagonist protein RsbRD N-terminal" evidence="2">
    <location>
        <begin position="51"/>
        <end position="157"/>
    </location>
</feature>
<organism evidence="3 4">
    <name type="scientific">Janibacter terrae</name>
    <dbReference type="NCBI Taxonomy" id="103817"/>
    <lineage>
        <taxon>Bacteria</taxon>
        <taxon>Bacillati</taxon>
        <taxon>Actinomycetota</taxon>
        <taxon>Actinomycetes</taxon>
        <taxon>Micrococcales</taxon>
        <taxon>Intrasporangiaceae</taxon>
        <taxon>Janibacter</taxon>
    </lineage>
</organism>
<dbReference type="InterPro" id="IPR051448">
    <property type="entry name" value="CdaR-like_regulators"/>
</dbReference>
<dbReference type="Proteomes" id="UP001381003">
    <property type="component" value="Chromosome"/>
</dbReference>
<reference evidence="3 4" key="1">
    <citation type="submission" date="2022-09" db="EMBL/GenBank/DDBJ databases">
        <title>Complete genome sequence of Janibacter terrae strain COS04-44, PCL-degrading bacteria isolated from oil spilled coast.</title>
        <authorList>
            <person name="Park H."/>
            <person name="Kim J.Y."/>
            <person name="An S.H."/>
            <person name="Lee C.M."/>
            <person name="Weon H.-Y."/>
        </authorList>
    </citation>
    <scope>NUCLEOTIDE SEQUENCE [LARGE SCALE GENOMIC DNA]</scope>
    <source>
        <strain evidence="3 4">COS04-44</strain>
    </source>
</reference>
<dbReference type="PANTHER" id="PTHR33744">
    <property type="entry name" value="CARBOHYDRATE DIACID REGULATOR"/>
    <property type="match status" value="1"/>
</dbReference>
<dbReference type="InterPro" id="IPR025751">
    <property type="entry name" value="RsbRD_N_dom"/>
</dbReference>
<dbReference type="RefSeq" id="WP_068422631.1">
    <property type="nucleotide sequence ID" value="NZ_CP104874.1"/>
</dbReference>
<protein>
    <submittedName>
        <fullName evidence="3">Helix-turn-helix domain-containing protein</fullName>
    </submittedName>
</protein>
<accession>A0ABZ2FGI7</accession>
<dbReference type="PANTHER" id="PTHR33744:SF1">
    <property type="entry name" value="DNA-BINDING TRANSCRIPTIONAL ACTIVATOR ADER"/>
    <property type="match status" value="1"/>
</dbReference>
<dbReference type="InterPro" id="IPR042070">
    <property type="entry name" value="PucR_C-HTH_sf"/>
</dbReference>
<evidence type="ECO:0000313" key="3">
    <source>
        <dbReference type="EMBL" id="WWF05618.1"/>
    </source>
</evidence>
<dbReference type="InterPro" id="IPR025736">
    <property type="entry name" value="PucR_C-HTH_dom"/>
</dbReference>
<dbReference type="Pfam" id="PF13556">
    <property type="entry name" value="HTH_30"/>
    <property type="match status" value="1"/>
</dbReference>
<name>A0ABZ2FGI7_9MICO</name>
<dbReference type="Pfam" id="PF14361">
    <property type="entry name" value="RsbRD_N"/>
    <property type="match status" value="1"/>
</dbReference>